<dbReference type="InterPro" id="IPR002168">
    <property type="entry name" value="Lipase_GDXG_HIS_AS"/>
</dbReference>
<dbReference type="PANTHER" id="PTHR48081:SF8">
    <property type="entry name" value="ALPHA_BETA HYDROLASE FOLD-3 DOMAIN-CONTAINING PROTEIN-RELATED"/>
    <property type="match status" value="1"/>
</dbReference>
<evidence type="ECO:0000313" key="4">
    <source>
        <dbReference type="EMBL" id="GGH98191.1"/>
    </source>
</evidence>
<comment type="similarity">
    <text evidence="1">Belongs to the 'GDXG' lipolytic enzyme family.</text>
</comment>
<reference evidence="5" key="1">
    <citation type="journal article" date="2019" name="Int. J. Syst. Evol. Microbiol.">
        <title>The Global Catalogue of Microorganisms (GCM) 10K type strain sequencing project: providing services to taxonomists for standard genome sequencing and annotation.</title>
        <authorList>
            <consortium name="The Broad Institute Genomics Platform"/>
            <consortium name="The Broad Institute Genome Sequencing Center for Infectious Disease"/>
            <person name="Wu L."/>
            <person name="Ma J."/>
        </authorList>
    </citation>
    <scope>NUCLEOTIDE SEQUENCE [LARGE SCALE GENOMIC DNA]</scope>
    <source>
        <strain evidence="5">CGMCC 1.12778</strain>
    </source>
</reference>
<evidence type="ECO:0000256" key="1">
    <source>
        <dbReference type="ARBA" id="ARBA00010515"/>
    </source>
</evidence>
<dbReference type="InterPro" id="IPR029058">
    <property type="entry name" value="AB_hydrolase_fold"/>
</dbReference>
<dbReference type="EMBL" id="BMFW01000016">
    <property type="protein sequence ID" value="GGH98191.1"/>
    <property type="molecule type" value="Genomic_DNA"/>
</dbReference>
<dbReference type="PANTHER" id="PTHR48081">
    <property type="entry name" value="AB HYDROLASE SUPERFAMILY PROTEIN C4A8.06C"/>
    <property type="match status" value="1"/>
</dbReference>
<evidence type="ECO:0000313" key="5">
    <source>
        <dbReference type="Proteomes" id="UP000643279"/>
    </source>
</evidence>
<protein>
    <submittedName>
        <fullName evidence="4">Lipase</fullName>
    </submittedName>
</protein>
<gene>
    <name evidence="4" type="ORF">GCM10007170_30160</name>
</gene>
<dbReference type="RefSeq" id="WP_188572396.1">
    <property type="nucleotide sequence ID" value="NZ_BMFW01000016.1"/>
</dbReference>
<sequence>MTIHPEIAKVLSTLPAPDGAPLDPAAMRAGEAAHVPPADQRLPLHAVDDATAVTPAGEVPVRIYTPAEAESYGLLVYFHGGAFFLGSLDTHDHVARSLAKETGCKVISVGYRLAPEAAFPGGLEDCYGVVRWAAEQGRSLGWDGRILAIAGDSSGGTFAAAVAAKAHDDGFDRITHQILFYPSLDLDFDEDRYPSMRENAEGYGLETAGLRPFNAFYLESGAEPTHPLVSPIKRNDLSGLPAALVITAEHDPLRDEGELYGRRLYEAGVAVTISRYDGANHGFVQNFSWIPEFYRAFEETADFLNGAAVNPGARP</sequence>
<dbReference type="Proteomes" id="UP000643279">
    <property type="component" value="Unassembled WGS sequence"/>
</dbReference>
<dbReference type="SUPFAM" id="SSF53474">
    <property type="entry name" value="alpha/beta-Hydrolases"/>
    <property type="match status" value="1"/>
</dbReference>
<feature type="domain" description="Alpha/beta hydrolase fold-3" evidence="3">
    <location>
        <begin position="75"/>
        <end position="284"/>
    </location>
</feature>
<evidence type="ECO:0000259" key="3">
    <source>
        <dbReference type="Pfam" id="PF07859"/>
    </source>
</evidence>
<name>A0ABQ2AX61_9MICC</name>
<proteinExistence type="inferred from homology"/>
<dbReference type="PROSITE" id="PS01173">
    <property type="entry name" value="LIPASE_GDXG_HIS"/>
    <property type="match status" value="1"/>
</dbReference>
<dbReference type="InterPro" id="IPR013094">
    <property type="entry name" value="AB_hydrolase_3"/>
</dbReference>
<evidence type="ECO:0000256" key="2">
    <source>
        <dbReference type="ARBA" id="ARBA00022801"/>
    </source>
</evidence>
<keyword evidence="5" id="KW-1185">Reference proteome</keyword>
<organism evidence="4 5">
    <name type="scientific">Arthrobacter liuii</name>
    <dbReference type="NCBI Taxonomy" id="1476996"/>
    <lineage>
        <taxon>Bacteria</taxon>
        <taxon>Bacillati</taxon>
        <taxon>Actinomycetota</taxon>
        <taxon>Actinomycetes</taxon>
        <taxon>Micrococcales</taxon>
        <taxon>Micrococcaceae</taxon>
        <taxon>Arthrobacter</taxon>
    </lineage>
</organism>
<keyword evidence="2" id="KW-0378">Hydrolase</keyword>
<accession>A0ABQ2AX61</accession>
<dbReference type="Pfam" id="PF07859">
    <property type="entry name" value="Abhydrolase_3"/>
    <property type="match status" value="1"/>
</dbReference>
<comment type="caution">
    <text evidence="4">The sequence shown here is derived from an EMBL/GenBank/DDBJ whole genome shotgun (WGS) entry which is preliminary data.</text>
</comment>
<dbReference type="Gene3D" id="3.40.50.1820">
    <property type="entry name" value="alpha/beta hydrolase"/>
    <property type="match status" value="1"/>
</dbReference>
<dbReference type="InterPro" id="IPR050300">
    <property type="entry name" value="GDXG_lipolytic_enzyme"/>
</dbReference>